<evidence type="ECO:0000313" key="3">
    <source>
        <dbReference type="Proteomes" id="UP001501822"/>
    </source>
</evidence>
<evidence type="ECO:0008006" key="4">
    <source>
        <dbReference type="Google" id="ProtNLM"/>
    </source>
</evidence>
<reference evidence="2 3" key="1">
    <citation type="journal article" date="2019" name="Int. J. Syst. Evol. Microbiol.">
        <title>The Global Catalogue of Microorganisms (GCM) 10K type strain sequencing project: providing services to taxonomists for standard genome sequencing and annotation.</title>
        <authorList>
            <consortium name="The Broad Institute Genomics Platform"/>
            <consortium name="The Broad Institute Genome Sequencing Center for Infectious Disease"/>
            <person name="Wu L."/>
            <person name="Ma J."/>
        </authorList>
    </citation>
    <scope>NUCLEOTIDE SEQUENCE [LARGE SCALE GENOMIC DNA]</scope>
    <source>
        <strain evidence="2 3">JCM 3146</strain>
    </source>
</reference>
<keyword evidence="1" id="KW-0812">Transmembrane</keyword>
<evidence type="ECO:0000313" key="2">
    <source>
        <dbReference type="EMBL" id="GAA0361742.1"/>
    </source>
</evidence>
<dbReference type="EMBL" id="BAAABM010000055">
    <property type="protein sequence ID" value="GAA0361742.1"/>
    <property type="molecule type" value="Genomic_DNA"/>
</dbReference>
<evidence type="ECO:0000256" key="1">
    <source>
        <dbReference type="SAM" id="Phobius"/>
    </source>
</evidence>
<dbReference type="Proteomes" id="UP001501822">
    <property type="component" value="Unassembled WGS sequence"/>
</dbReference>
<protein>
    <recommendedName>
        <fullName evidence="4">PH domain-containing protein</fullName>
    </recommendedName>
</protein>
<accession>A0ABN0XDW2</accession>
<keyword evidence="1" id="KW-0472">Membrane</keyword>
<comment type="caution">
    <text evidence="2">The sequence shown here is derived from an EMBL/GenBank/DDBJ whole genome shotgun (WGS) entry which is preliminary data.</text>
</comment>
<feature type="transmembrane region" description="Helical" evidence="1">
    <location>
        <begin position="54"/>
        <end position="78"/>
    </location>
</feature>
<keyword evidence="1" id="KW-1133">Transmembrane helix</keyword>
<proteinExistence type="predicted"/>
<keyword evidence="3" id="KW-1185">Reference proteome</keyword>
<name>A0ABN0XDW2_9ACTN</name>
<sequence length="192" mass="20699">MEQKRDFPVPVAAAPAYLIAVLAAVSGAGAVFVLVLVGYLVLAMRRISEQAAAGPVFVIFPALGLGLLASAVGMAFLARSEFRLLRTPPVFTTEGVRLRGFARRGYDVFVPWDRVTRLRVAERGARPYLLVDVADPEDLTRGDPRRAERLRRTAERFDGATFAYALRGALIGTRDLGAVVDRLSGGTVALDG</sequence>
<feature type="transmembrane region" description="Helical" evidence="1">
    <location>
        <begin position="16"/>
        <end position="42"/>
    </location>
</feature>
<gene>
    <name evidence="2" type="ORF">GCM10010151_59670</name>
</gene>
<dbReference type="RefSeq" id="WP_252807964.1">
    <property type="nucleotide sequence ID" value="NZ_BAAABM010000055.1"/>
</dbReference>
<organism evidence="2 3">
    <name type="scientific">Actinoallomurus spadix</name>
    <dbReference type="NCBI Taxonomy" id="79912"/>
    <lineage>
        <taxon>Bacteria</taxon>
        <taxon>Bacillati</taxon>
        <taxon>Actinomycetota</taxon>
        <taxon>Actinomycetes</taxon>
        <taxon>Streptosporangiales</taxon>
        <taxon>Thermomonosporaceae</taxon>
        <taxon>Actinoallomurus</taxon>
    </lineage>
</organism>